<dbReference type="AlphaFoldDB" id="A0A0Q0IZ13"/>
<sequence>MTMNEFETQTHQESPTAPFDINAYKTARHWTLRLFDLLLGMLALVLMALCACWVFLNISSQPPFFSQTAVHQACNGDESVCLQAATAHPRATLLELANTSIPPGSASRYLVRISVTPIKK</sequence>
<gene>
    <name evidence="2" type="ORF">ALO94_03591</name>
</gene>
<organism evidence="2 3">
    <name type="scientific">Pseudomonas syringae pv. spinaceae</name>
    <dbReference type="NCBI Taxonomy" id="264459"/>
    <lineage>
        <taxon>Bacteria</taxon>
        <taxon>Pseudomonadati</taxon>
        <taxon>Pseudomonadota</taxon>
        <taxon>Gammaproteobacteria</taxon>
        <taxon>Pseudomonadales</taxon>
        <taxon>Pseudomonadaceae</taxon>
        <taxon>Pseudomonas</taxon>
        <taxon>Pseudomonas syringae</taxon>
    </lineage>
</organism>
<name>A0A0Q0IZ13_PSESX</name>
<feature type="transmembrane region" description="Helical" evidence="1">
    <location>
        <begin position="34"/>
        <end position="56"/>
    </location>
</feature>
<keyword evidence="1" id="KW-0472">Membrane</keyword>
<accession>A0A0Q0IZ13</accession>
<dbReference type="PATRIC" id="fig|264459.3.peg.5665"/>
<keyword evidence="1" id="KW-1133">Transmembrane helix</keyword>
<comment type="caution">
    <text evidence="2">The sequence shown here is derived from an EMBL/GenBank/DDBJ whole genome shotgun (WGS) entry which is preliminary data.</text>
</comment>
<proteinExistence type="predicted"/>
<keyword evidence="1" id="KW-0812">Transmembrane</keyword>
<dbReference type="Proteomes" id="UP000050384">
    <property type="component" value="Unassembled WGS sequence"/>
</dbReference>
<protein>
    <submittedName>
        <fullName evidence="2">Uncharacterized protein</fullName>
    </submittedName>
</protein>
<reference evidence="2 3" key="1">
    <citation type="submission" date="2015-09" db="EMBL/GenBank/DDBJ databases">
        <title>Genome announcement of multiple Pseudomonas syringae strains.</title>
        <authorList>
            <person name="Thakur S."/>
            <person name="Wang P.W."/>
            <person name="Gong Y."/>
            <person name="Weir B.S."/>
            <person name="Guttman D.S."/>
        </authorList>
    </citation>
    <scope>NUCLEOTIDE SEQUENCE [LARGE SCALE GENOMIC DNA]</scope>
    <source>
        <strain evidence="2 3">ICMP16929</strain>
    </source>
</reference>
<evidence type="ECO:0000313" key="3">
    <source>
        <dbReference type="Proteomes" id="UP000050384"/>
    </source>
</evidence>
<dbReference type="EMBL" id="LJRI01000317">
    <property type="protein sequence ID" value="KPZ06563.1"/>
    <property type="molecule type" value="Genomic_DNA"/>
</dbReference>
<evidence type="ECO:0000256" key="1">
    <source>
        <dbReference type="SAM" id="Phobius"/>
    </source>
</evidence>
<evidence type="ECO:0000313" key="2">
    <source>
        <dbReference type="EMBL" id="KPZ06563.1"/>
    </source>
</evidence>